<sequence length="76" mass="7816">MRMKMDHALQLAAGQPPRPDDILSVAGRLAGQGPLTPLCAASAIPPALRLPVAGPDNLGTLHACQGVLSRTIALLE</sequence>
<proteinExistence type="predicted"/>
<dbReference type="Proteomes" id="UP000278036">
    <property type="component" value="Unassembled WGS sequence"/>
</dbReference>
<organism evidence="1 4">
    <name type="scientific">Teichococcus wenyumeiae</name>
    <dbReference type="NCBI Taxonomy" id="2478470"/>
    <lineage>
        <taxon>Bacteria</taxon>
        <taxon>Pseudomonadati</taxon>
        <taxon>Pseudomonadota</taxon>
        <taxon>Alphaproteobacteria</taxon>
        <taxon>Acetobacterales</taxon>
        <taxon>Roseomonadaceae</taxon>
        <taxon>Roseomonas</taxon>
    </lineage>
</organism>
<dbReference type="EMBL" id="RFLX01000003">
    <property type="protein sequence ID" value="RMI25921.1"/>
    <property type="molecule type" value="Genomic_DNA"/>
</dbReference>
<reference evidence="1 4" key="1">
    <citation type="submission" date="2018-09" db="EMBL/GenBank/DDBJ databases">
        <title>Roseomonas sp. nov., isolated from feces of Tibetan antelopes in the Qinghai-Tibet plateau, China.</title>
        <authorList>
            <person name="Tian Z."/>
        </authorList>
    </citation>
    <scope>NUCLEOTIDE SEQUENCE [LARGE SCALE GENOMIC DNA]</scope>
    <source>
        <strain evidence="2 3">Z23</strain>
        <strain evidence="1 4">Z24</strain>
    </source>
</reference>
<dbReference type="Proteomes" id="UP000274097">
    <property type="component" value="Unassembled WGS sequence"/>
</dbReference>
<evidence type="ECO:0000313" key="1">
    <source>
        <dbReference type="EMBL" id="RKK02506.1"/>
    </source>
</evidence>
<gene>
    <name evidence="1" type="ORF">D6Z83_19445</name>
    <name evidence="2" type="ORF">EBE87_05860</name>
</gene>
<evidence type="ECO:0000313" key="3">
    <source>
        <dbReference type="Proteomes" id="UP000274097"/>
    </source>
</evidence>
<protein>
    <submittedName>
        <fullName evidence="1">Uncharacterized protein</fullName>
    </submittedName>
</protein>
<accession>A0A3A9JFT6</accession>
<dbReference type="EMBL" id="RAQU01000147">
    <property type="protein sequence ID" value="RKK02506.1"/>
    <property type="molecule type" value="Genomic_DNA"/>
</dbReference>
<comment type="caution">
    <text evidence="1">The sequence shown here is derived from an EMBL/GenBank/DDBJ whole genome shotgun (WGS) entry which is preliminary data.</text>
</comment>
<dbReference type="InParanoid" id="A0A3A9JFT6"/>
<dbReference type="AlphaFoldDB" id="A0A3A9JFT6"/>
<name>A0A3A9JFT6_9PROT</name>
<evidence type="ECO:0000313" key="4">
    <source>
        <dbReference type="Proteomes" id="UP000278036"/>
    </source>
</evidence>
<evidence type="ECO:0000313" key="2">
    <source>
        <dbReference type="EMBL" id="RMI25921.1"/>
    </source>
</evidence>
<keyword evidence="3" id="KW-1185">Reference proteome</keyword>